<dbReference type="InterPro" id="IPR036873">
    <property type="entry name" value="Rhodanese-like_dom_sf"/>
</dbReference>
<dbReference type="InterPro" id="IPR001763">
    <property type="entry name" value="Rhodanese-like_dom"/>
</dbReference>
<name>A0A2T4DIP4_9BACT</name>
<dbReference type="NCBIfam" id="NF045521">
    <property type="entry name" value="rhoda_near_glyco"/>
    <property type="match status" value="1"/>
</dbReference>
<gene>
    <name evidence="4" type="ORF">C9994_12800</name>
    <name evidence="3" type="ORF">GCM10011506_12430</name>
</gene>
<dbReference type="SUPFAM" id="SSF52821">
    <property type="entry name" value="Rhodanese/Cell cycle control phosphatase"/>
    <property type="match status" value="1"/>
</dbReference>
<organism evidence="4 5">
    <name type="scientific">Marivirga lumbricoides</name>
    <dbReference type="NCBI Taxonomy" id="1046115"/>
    <lineage>
        <taxon>Bacteria</taxon>
        <taxon>Pseudomonadati</taxon>
        <taxon>Bacteroidota</taxon>
        <taxon>Cytophagia</taxon>
        <taxon>Cytophagales</taxon>
        <taxon>Marivirgaceae</taxon>
        <taxon>Marivirga</taxon>
    </lineage>
</organism>
<sequence length="167" mass="19781">MKIFLKILLFSFLNTLLACGQQTYDQKLNSLYKKTVPTIKPAQLDSLRAIDNLTILDTRSPEEYKVSHIKDAEFVNYDKFKVDQFQQADKEKPIIIYCSVGYRSERIGEKLLERGYKNVYNLYGGIFQWKNEGYPVYKEDKITEEVHAYNRLWGRWLEDDKAIKVYD</sequence>
<dbReference type="AlphaFoldDB" id="A0A2T4DIP4"/>
<dbReference type="Proteomes" id="UP000636010">
    <property type="component" value="Unassembled WGS sequence"/>
</dbReference>
<feature type="signal peptide" evidence="1">
    <location>
        <begin position="1"/>
        <end position="20"/>
    </location>
</feature>
<dbReference type="PROSITE" id="PS50206">
    <property type="entry name" value="RHODANESE_3"/>
    <property type="match status" value="1"/>
</dbReference>
<dbReference type="EMBL" id="PYVU01000156">
    <property type="protein sequence ID" value="PTB93699.1"/>
    <property type="molecule type" value="Genomic_DNA"/>
</dbReference>
<evidence type="ECO:0000256" key="1">
    <source>
        <dbReference type="SAM" id="SignalP"/>
    </source>
</evidence>
<proteinExistence type="predicted"/>
<comment type="caution">
    <text evidence="4">The sequence shown here is derived from an EMBL/GenBank/DDBJ whole genome shotgun (WGS) entry which is preliminary data.</text>
</comment>
<keyword evidence="6" id="KW-1185">Reference proteome</keyword>
<reference evidence="3" key="4">
    <citation type="submission" date="2024-05" db="EMBL/GenBank/DDBJ databases">
        <authorList>
            <person name="Sun Q."/>
            <person name="Zhou Y."/>
        </authorList>
    </citation>
    <scope>NUCLEOTIDE SEQUENCE</scope>
    <source>
        <strain evidence="3">CGMCC 1.10832</strain>
    </source>
</reference>
<dbReference type="InterPro" id="IPR050229">
    <property type="entry name" value="GlpE_sulfurtransferase"/>
</dbReference>
<feature type="domain" description="Rhodanese" evidence="2">
    <location>
        <begin position="49"/>
        <end position="138"/>
    </location>
</feature>
<keyword evidence="1" id="KW-0732">Signal</keyword>
<evidence type="ECO:0000259" key="2">
    <source>
        <dbReference type="PROSITE" id="PS50206"/>
    </source>
</evidence>
<evidence type="ECO:0000313" key="3">
    <source>
        <dbReference type="EMBL" id="GGC28607.1"/>
    </source>
</evidence>
<dbReference type="Proteomes" id="UP000240608">
    <property type="component" value="Unassembled WGS sequence"/>
</dbReference>
<dbReference type="Gene3D" id="3.40.250.10">
    <property type="entry name" value="Rhodanese-like domain"/>
    <property type="match status" value="1"/>
</dbReference>
<feature type="chain" id="PRO_5015418258" evidence="1">
    <location>
        <begin position="21"/>
        <end position="167"/>
    </location>
</feature>
<reference evidence="6" key="3">
    <citation type="journal article" date="2019" name="Int. J. Syst. Evol. Microbiol.">
        <title>The Global Catalogue of Microorganisms (GCM) 10K type strain sequencing project: providing services to taxonomists for standard genome sequencing and annotation.</title>
        <authorList>
            <consortium name="The Broad Institute Genomics Platform"/>
            <consortium name="The Broad Institute Genome Sequencing Center for Infectious Disease"/>
            <person name="Wu L."/>
            <person name="Ma J."/>
        </authorList>
    </citation>
    <scope>NUCLEOTIDE SEQUENCE [LARGE SCALE GENOMIC DNA]</scope>
    <source>
        <strain evidence="6">CGMCC 1.10832</strain>
    </source>
</reference>
<dbReference type="CDD" id="cd00158">
    <property type="entry name" value="RHOD"/>
    <property type="match status" value="1"/>
</dbReference>
<dbReference type="PROSITE" id="PS51257">
    <property type="entry name" value="PROKAR_LIPOPROTEIN"/>
    <property type="match status" value="1"/>
</dbReference>
<reference evidence="4 5" key="2">
    <citation type="submission" date="2018-03" db="EMBL/GenBank/DDBJ databases">
        <title>Cross-interface Injection: A General Nanoliter Liquid Handling Method Applied to Single Cells Genome Amplification Automated Nanoliter Liquid Handling Applied to Single Cell Multiple Displacement Amplification.</title>
        <authorList>
            <person name="Yun J."/>
            <person name="Xu P."/>
            <person name="Xu J."/>
            <person name="Dai X."/>
            <person name="Wang Y."/>
            <person name="Zheng X."/>
            <person name="Cao C."/>
            <person name="Yi Q."/>
            <person name="Zhu Y."/>
            <person name="Wang L."/>
            <person name="Dong Z."/>
            <person name="Huang Y."/>
            <person name="Huang L."/>
            <person name="Du W."/>
        </authorList>
    </citation>
    <scope>NUCLEOTIDE SEQUENCE [LARGE SCALE GENOMIC DNA]</scope>
    <source>
        <strain evidence="4 5">Z-D1-2</strain>
    </source>
</reference>
<evidence type="ECO:0000313" key="4">
    <source>
        <dbReference type="EMBL" id="PTB93699.1"/>
    </source>
</evidence>
<dbReference type="Pfam" id="PF00581">
    <property type="entry name" value="Rhodanese"/>
    <property type="match status" value="1"/>
</dbReference>
<reference evidence="3" key="1">
    <citation type="journal article" date="2014" name="Int. J. Syst. Evol. Microbiol.">
        <title>Complete genome of a new Firmicutes species belonging to the dominant human colonic microbiota ('Ruminococcus bicirculans') reveals two chromosomes and a selective capacity to utilize plant glucans.</title>
        <authorList>
            <consortium name="NISC Comparative Sequencing Program"/>
            <person name="Wegmann U."/>
            <person name="Louis P."/>
            <person name="Goesmann A."/>
            <person name="Henrissat B."/>
            <person name="Duncan S.H."/>
            <person name="Flint H.J."/>
        </authorList>
    </citation>
    <scope>NUCLEOTIDE SEQUENCE</scope>
    <source>
        <strain evidence="3">CGMCC 1.10832</strain>
    </source>
</reference>
<dbReference type="SMART" id="SM00450">
    <property type="entry name" value="RHOD"/>
    <property type="match status" value="1"/>
</dbReference>
<evidence type="ECO:0000313" key="6">
    <source>
        <dbReference type="Proteomes" id="UP000636010"/>
    </source>
</evidence>
<accession>A0A2T4DIP4</accession>
<dbReference type="PANTHER" id="PTHR43031:SF1">
    <property type="entry name" value="PYRIDINE NUCLEOTIDE-DISULPHIDE OXIDOREDUCTASE"/>
    <property type="match status" value="1"/>
</dbReference>
<evidence type="ECO:0000313" key="5">
    <source>
        <dbReference type="Proteomes" id="UP000240608"/>
    </source>
</evidence>
<dbReference type="EMBL" id="BMEC01000003">
    <property type="protein sequence ID" value="GGC28607.1"/>
    <property type="molecule type" value="Genomic_DNA"/>
</dbReference>
<dbReference type="PANTHER" id="PTHR43031">
    <property type="entry name" value="FAD-DEPENDENT OXIDOREDUCTASE"/>
    <property type="match status" value="1"/>
</dbReference>
<protein>
    <submittedName>
        <fullName evidence="4">Rhodanese-like domain-containing protein</fullName>
    </submittedName>
    <submittedName>
        <fullName evidence="3">Sulfurtransferase</fullName>
    </submittedName>
</protein>